<dbReference type="EMBL" id="AP019376">
    <property type="protein sequence ID" value="BBH88132.1"/>
    <property type="molecule type" value="Genomic_DNA"/>
</dbReference>
<dbReference type="AlphaFoldDB" id="A0A455SMI9"/>
<name>A0A455SMI9_9CHLR</name>
<reference evidence="2" key="1">
    <citation type="submission" date="2018-12" db="EMBL/GenBank/DDBJ databases">
        <title>Novel natural products biosynthetic potential of the class Ktedonobacteria.</title>
        <authorList>
            <person name="Zheng Y."/>
            <person name="Saitou A."/>
            <person name="Wang C.M."/>
            <person name="Toyoda A."/>
            <person name="Minakuchi Y."/>
            <person name="Sekiguchi Y."/>
            <person name="Ueda K."/>
            <person name="Takano H."/>
            <person name="Sakai Y."/>
            <person name="Yokota A."/>
            <person name="Yabe S."/>
        </authorList>
    </citation>
    <scope>NUCLEOTIDE SEQUENCE</scope>
    <source>
        <strain evidence="2">COM3</strain>
    </source>
</reference>
<sequence length="75" mass="8569">MIGLPVSKRPRAEMEDLIGFFINTLVLRVNISGDPGFRNLLTHVRAMVLNAQQHQDLSFEQLVKEVHPGRDLIYI</sequence>
<dbReference type="InterPro" id="IPR001242">
    <property type="entry name" value="Condensation_dom"/>
</dbReference>
<dbReference type="Pfam" id="PF00668">
    <property type="entry name" value="Condensation"/>
    <property type="match status" value="1"/>
</dbReference>
<gene>
    <name evidence="2" type="ORF">KTC_28830</name>
</gene>
<organism evidence="2">
    <name type="scientific">Thermosporothrix sp. COM3</name>
    <dbReference type="NCBI Taxonomy" id="2490863"/>
    <lineage>
        <taxon>Bacteria</taxon>
        <taxon>Bacillati</taxon>
        <taxon>Chloroflexota</taxon>
        <taxon>Ktedonobacteria</taxon>
        <taxon>Ktedonobacterales</taxon>
        <taxon>Thermosporotrichaceae</taxon>
        <taxon>Thermosporothrix</taxon>
    </lineage>
</organism>
<dbReference type="SUPFAM" id="SSF52777">
    <property type="entry name" value="CoA-dependent acyltransferases"/>
    <property type="match status" value="1"/>
</dbReference>
<protein>
    <recommendedName>
        <fullName evidence="1">Condensation domain-containing protein</fullName>
    </recommendedName>
</protein>
<dbReference type="Gene3D" id="3.30.559.30">
    <property type="entry name" value="Nonribosomal peptide synthetase, condensation domain"/>
    <property type="match status" value="1"/>
</dbReference>
<evidence type="ECO:0000313" key="2">
    <source>
        <dbReference type="EMBL" id="BBH88132.1"/>
    </source>
</evidence>
<proteinExistence type="predicted"/>
<evidence type="ECO:0000259" key="1">
    <source>
        <dbReference type="Pfam" id="PF00668"/>
    </source>
</evidence>
<dbReference type="GO" id="GO:0003824">
    <property type="term" value="F:catalytic activity"/>
    <property type="evidence" value="ECO:0007669"/>
    <property type="project" value="InterPro"/>
</dbReference>
<feature type="domain" description="Condensation" evidence="1">
    <location>
        <begin position="1"/>
        <end position="70"/>
    </location>
</feature>
<accession>A0A455SMI9</accession>